<protein>
    <recommendedName>
        <fullName evidence="3">DUF2459 domain-containing protein</fullName>
    </recommendedName>
</protein>
<name>S2L9R4_LITA3</name>
<comment type="caution">
    <text evidence="1">The sequence shown here is derived from an EMBL/GenBank/DDBJ whole genome shotgun (WGS) entry which is preliminary data.</text>
</comment>
<accession>S2L9R4</accession>
<dbReference type="STRING" id="1121939.L861_04730"/>
<reference evidence="1 2" key="1">
    <citation type="journal article" date="2013" name="Genome Announc.">
        <title>Draft genome sequence of the moderately halophilic gammaproteobacterium Halomonas anticariensis FP35.</title>
        <authorList>
            <person name="Tahrioui A."/>
            <person name="Quesada E."/>
            <person name="Llamas I."/>
        </authorList>
    </citation>
    <scope>NUCLEOTIDE SEQUENCE [LARGE SCALE GENOMIC DNA]</scope>
    <source>
        <strain evidence="2">DSM 16096 / CECT 5854 / LMG 22089 / FP35</strain>
    </source>
</reference>
<gene>
    <name evidence="1" type="ORF">L861_04730</name>
</gene>
<evidence type="ECO:0000313" key="2">
    <source>
        <dbReference type="Proteomes" id="UP000014463"/>
    </source>
</evidence>
<proteinExistence type="predicted"/>
<dbReference type="AlphaFoldDB" id="S2L9R4"/>
<dbReference type="OrthoDB" id="465835at2"/>
<organism evidence="1 2">
    <name type="scientific">Litchfieldella anticariensis (strain DSM 16096 / CECT 5854 / CIP 108499 / LMG 22089 / FP35)</name>
    <name type="common">Halomonas anticariensis</name>
    <dbReference type="NCBI Taxonomy" id="1121939"/>
    <lineage>
        <taxon>Bacteria</taxon>
        <taxon>Pseudomonadati</taxon>
        <taxon>Pseudomonadota</taxon>
        <taxon>Gammaproteobacteria</taxon>
        <taxon>Oceanospirillales</taxon>
        <taxon>Halomonadaceae</taxon>
        <taxon>Litchfieldella</taxon>
    </lineage>
</organism>
<dbReference type="RefSeq" id="WP_016415374.1">
    <property type="nucleotide sequence ID" value="NZ_AUAB01000001.1"/>
</dbReference>
<evidence type="ECO:0008006" key="3">
    <source>
        <dbReference type="Google" id="ProtNLM"/>
    </source>
</evidence>
<dbReference type="EMBL" id="ASTJ01000011">
    <property type="protein sequence ID" value="EPC04629.1"/>
    <property type="molecule type" value="Genomic_DNA"/>
</dbReference>
<keyword evidence="2" id="KW-1185">Reference proteome</keyword>
<sequence length="187" mass="21122">MLLLAGCAGRLTPPSDLNDPVDFYLVDHGRHSSLVLPREQGVVRYAYGEWGWYVMGRRGALAGMSAMLWPTRGALGRRIFPDAAIAPFPSRVAPEGVEEVFPLQAEATQVEALQRHLDRIFDAGSERAYHHPRYDLEFVPYPRAYWLGHQSNLVTAQWLERLGFEVAGTPWLSDWRIETMTEEGAAR</sequence>
<dbReference type="eggNOG" id="ENOG5032V58">
    <property type="taxonomic scope" value="Bacteria"/>
</dbReference>
<dbReference type="PATRIC" id="fig|1121939.11.peg.894"/>
<evidence type="ECO:0000313" key="1">
    <source>
        <dbReference type="EMBL" id="EPC04629.1"/>
    </source>
</evidence>
<dbReference type="Proteomes" id="UP000014463">
    <property type="component" value="Unassembled WGS sequence"/>
</dbReference>